<comment type="caution">
    <text evidence="2">The sequence shown here is derived from an EMBL/GenBank/DDBJ whole genome shotgun (WGS) entry which is preliminary data.</text>
</comment>
<dbReference type="EMBL" id="JABFAA010352403">
    <property type="protein sequence ID" value="MBA0702570.1"/>
    <property type="molecule type" value="Genomic_DNA"/>
</dbReference>
<dbReference type="InterPro" id="IPR026960">
    <property type="entry name" value="RVT-Znf"/>
</dbReference>
<feature type="domain" description="Reverse transcriptase zinc-binding" evidence="1">
    <location>
        <begin position="50"/>
        <end position="140"/>
    </location>
</feature>
<evidence type="ECO:0000313" key="3">
    <source>
        <dbReference type="Proteomes" id="UP000593577"/>
    </source>
</evidence>
<reference evidence="2 3" key="1">
    <citation type="journal article" date="2019" name="Genome Biol. Evol.">
        <title>Insights into the evolution of the New World diploid cottons (Gossypium, subgenus Houzingenia) based on genome sequencing.</title>
        <authorList>
            <person name="Grover C.E."/>
            <person name="Arick M.A. 2nd"/>
            <person name="Thrash A."/>
            <person name="Conover J.L."/>
            <person name="Sanders W.S."/>
            <person name="Peterson D.G."/>
            <person name="Frelichowski J.E."/>
            <person name="Scheffler J.A."/>
            <person name="Scheffler B.E."/>
            <person name="Wendel J.F."/>
        </authorList>
    </citation>
    <scope>NUCLEOTIDE SEQUENCE [LARGE SCALE GENOMIC DNA]</scope>
    <source>
        <strain evidence="2">185</strain>
        <tissue evidence="2">Leaf</tissue>
    </source>
</reference>
<accession>A0A7J8YT91</accession>
<sequence>YGGLGFQDLAKFNITLLAKQDIADRVLCIPLSRIAHDDFLVWGAEPLGEFTVRTGYRLFTSSGYTGIPDSYRIFYTTLWKLDLPAKLKITVWRVFNNYICSYYNLYNKILRASALCPRCPISIETLEHIFRNCLSTSDIWRPYTSCGQMKYQMPLYNISYYFFSQCQLVICIVLLELDAVNERLPGRLIDVEQWRPQDAPYVKVNFDTAFCASENISYAGIFIRDHLGLVLGYQSVLSKHVPSPFTAEGLLPCSSTGSEARVPVDHFLRQFFDGVTFCIFLASQIRWPIYWHLRISWIEVLFTGHGQSLSLFWRRCTITGVLSNWICAEADELLQRSVLRRFGR</sequence>
<name>A0A7J8YT91_GOSAI</name>
<evidence type="ECO:0000259" key="1">
    <source>
        <dbReference type="Pfam" id="PF13966"/>
    </source>
</evidence>
<gene>
    <name evidence="2" type="ORF">Goari_022672</name>
</gene>
<dbReference type="AlphaFoldDB" id="A0A7J8YT91"/>
<evidence type="ECO:0000313" key="2">
    <source>
        <dbReference type="EMBL" id="MBA0702570.1"/>
    </source>
</evidence>
<proteinExistence type="predicted"/>
<organism evidence="2 3">
    <name type="scientific">Gossypium aridum</name>
    <name type="common">American cotton</name>
    <name type="synonym">Erioxylum aridum</name>
    <dbReference type="NCBI Taxonomy" id="34290"/>
    <lineage>
        <taxon>Eukaryota</taxon>
        <taxon>Viridiplantae</taxon>
        <taxon>Streptophyta</taxon>
        <taxon>Embryophyta</taxon>
        <taxon>Tracheophyta</taxon>
        <taxon>Spermatophyta</taxon>
        <taxon>Magnoliopsida</taxon>
        <taxon>eudicotyledons</taxon>
        <taxon>Gunneridae</taxon>
        <taxon>Pentapetalae</taxon>
        <taxon>rosids</taxon>
        <taxon>malvids</taxon>
        <taxon>Malvales</taxon>
        <taxon>Malvaceae</taxon>
        <taxon>Malvoideae</taxon>
        <taxon>Gossypium</taxon>
    </lineage>
</organism>
<keyword evidence="3" id="KW-1185">Reference proteome</keyword>
<protein>
    <recommendedName>
        <fullName evidence="1">Reverse transcriptase zinc-binding domain-containing protein</fullName>
    </recommendedName>
</protein>
<dbReference type="Proteomes" id="UP000593577">
    <property type="component" value="Unassembled WGS sequence"/>
</dbReference>
<feature type="non-terminal residue" evidence="2">
    <location>
        <position position="344"/>
    </location>
</feature>
<dbReference type="Pfam" id="PF13966">
    <property type="entry name" value="zf-RVT"/>
    <property type="match status" value="1"/>
</dbReference>